<dbReference type="GO" id="GO:0008233">
    <property type="term" value="F:peptidase activity"/>
    <property type="evidence" value="ECO:0007669"/>
    <property type="project" value="UniProtKB-KW"/>
</dbReference>
<dbReference type="Proteomes" id="UP000594468">
    <property type="component" value="Chromosome"/>
</dbReference>
<evidence type="ECO:0000256" key="3">
    <source>
        <dbReference type="ARBA" id="ARBA00022801"/>
    </source>
</evidence>
<dbReference type="EMBL" id="CP062983">
    <property type="protein sequence ID" value="QPC80481.1"/>
    <property type="molecule type" value="Genomic_DNA"/>
</dbReference>
<evidence type="ECO:0000313" key="6">
    <source>
        <dbReference type="Proteomes" id="UP000594468"/>
    </source>
</evidence>
<keyword evidence="3" id="KW-0378">Hydrolase</keyword>
<keyword evidence="1" id="KW-0645">Protease</keyword>
<evidence type="ECO:0000259" key="4">
    <source>
        <dbReference type="Pfam" id="PF07687"/>
    </source>
</evidence>
<dbReference type="InterPro" id="IPR002933">
    <property type="entry name" value="Peptidase_M20"/>
</dbReference>
<evidence type="ECO:0000313" key="5">
    <source>
        <dbReference type="EMBL" id="QPC80481.1"/>
    </source>
</evidence>
<dbReference type="PANTHER" id="PTHR43270">
    <property type="entry name" value="BETA-ALA-HIS DIPEPTIDASE"/>
    <property type="match status" value="1"/>
</dbReference>
<sequence>MRTAGDYAQDNAERFRTELHEWLRIPSISTDANYAAECRRAADWVADNLNGIGMEAEVIPTKRHPLVYAEWLGAGPDAKTVLIYGHYDVQPAVKEDGWATEPFEPIEREGKMWGRGTTDDKGQLFAHIKAVESLLKTEGKLPVNVKFIIEGEEESGGENIEKYVHEHPEKLAANVCVISDGSMARVEQPVIVYALRGIVPLEVTVTGPKQDLHSGMFGGSVHNPLQALAEIIARLHKEDGTVAVPGFYDDVRELSEEERTALAKTPYTPEDWQADTGAPEPWGEADFAIHERIGARPTLEINGMAGGYWGNGIKAIVPEKAWAKITCRLVADQDPAKIVQLVKDYIESITPSTVKVTFKSTVTGTAAAQVDMDTPMMQAAIEAYKKGWGAEPVFKREGGSIPIVSDFLGVLKQPVILMGFGLNTDNLHGPNEHLRIDMFHKGINTSVQFLREVAVL</sequence>
<dbReference type="PANTHER" id="PTHR43270:SF12">
    <property type="entry name" value="SUCCINYL-DIAMINOPIMELATE DESUCCINYLASE"/>
    <property type="match status" value="1"/>
</dbReference>
<evidence type="ECO:0000256" key="2">
    <source>
        <dbReference type="ARBA" id="ARBA00022723"/>
    </source>
</evidence>
<reference evidence="5 6" key="1">
    <citation type="submission" date="2020-02" db="EMBL/GenBank/DDBJ databases">
        <authorList>
            <person name="Zheng R.K."/>
            <person name="Sun C.M."/>
        </authorList>
    </citation>
    <scope>NUCLEOTIDE SEQUENCE [LARGE SCALE GENOMIC DNA]</scope>
    <source>
        <strain evidence="6">rifampicinis</strain>
    </source>
</reference>
<dbReference type="NCBIfam" id="NF005914">
    <property type="entry name" value="PRK07907.1"/>
    <property type="match status" value="1"/>
</dbReference>
<dbReference type="InterPro" id="IPR011650">
    <property type="entry name" value="Peptidase_M20_dimer"/>
</dbReference>
<dbReference type="Gene3D" id="3.30.70.360">
    <property type="match status" value="1"/>
</dbReference>
<dbReference type="NCBIfam" id="NF006053">
    <property type="entry name" value="PRK08201.1"/>
    <property type="match status" value="1"/>
</dbReference>
<dbReference type="InterPro" id="IPR051458">
    <property type="entry name" value="Cyt/Met_Dipeptidase"/>
</dbReference>
<protein>
    <submittedName>
        <fullName evidence="5">Dipeptidase</fullName>
    </submittedName>
</protein>
<proteinExistence type="predicted"/>
<dbReference type="RefSeq" id="WP_195168556.1">
    <property type="nucleotide sequence ID" value="NZ_CP062983.1"/>
</dbReference>
<dbReference type="GO" id="GO:0006508">
    <property type="term" value="P:proteolysis"/>
    <property type="evidence" value="ECO:0007669"/>
    <property type="project" value="UniProtKB-KW"/>
</dbReference>
<name>A0A7S8E502_9CHLR</name>
<dbReference type="AlphaFoldDB" id="A0A7S8E502"/>
<dbReference type="NCBIfam" id="NF006579">
    <property type="entry name" value="PRK09104.1"/>
    <property type="match status" value="1"/>
</dbReference>
<keyword evidence="6" id="KW-1185">Reference proteome</keyword>
<gene>
    <name evidence="5" type="ORF">G4Y79_12190</name>
</gene>
<dbReference type="Pfam" id="PF01546">
    <property type="entry name" value="Peptidase_M20"/>
    <property type="match status" value="1"/>
</dbReference>
<dbReference type="SUPFAM" id="SSF53187">
    <property type="entry name" value="Zn-dependent exopeptidases"/>
    <property type="match status" value="1"/>
</dbReference>
<dbReference type="Pfam" id="PF07687">
    <property type="entry name" value="M20_dimer"/>
    <property type="match status" value="1"/>
</dbReference>
<evidence type="ECO:0000256" key="1">
    <source>
        <dbReference type="ARBA" id="ARBA00022670"/>
    </source>
</evidence>
<keyword evidence="2" id="KW-0479">Metal-binding</keyword>
<dbReference type="Gene3D" id="3.40.630.10">
    <property type="entry name" value="Zn peptidases"/>
    <property type="match status" value="1"/>
</dbReference>
<dbReference type="GO" id="GO:0046872">
    <property type="term" value="F:metal ion binding"/>
    <property type="evidence" value="ECO:0007669"/>
    <property type="project" value="UniProtKB-KW"/>
</dbReference>
<accession>A0A7S8E502</accession>
<feature type="domain" description="Peptidase M20 dimerisation" evidence="4">
    <location>
        <begin position="193"/>
        <end position="351"/>
    </location>
</feature>
<organism evidence="5 6">
    <name type="scientific">Phototrophicus methaneseepsis</name>
    <dbReference type="NCBI Taxonomy" id="2710758"/>
    <lineage>
        <taxon>Bacteria</taxon>
        <taxon>Bacillati</taxon>
        <taxon>Chloroflexota</taxon>
        <taxon>Candidatus Thermofontia</taxon>
        <taxon>Phototrophicales</taxon>
        <taxon>Phototrophicaceae</taxon>
        <taxon>Phototrophicus</taxon>
    </lineage>
</organism>
<dbReference type="KEGG" id="pmet:G4Y79_12190"/>